<comment type="function">
    <text evidence="9">Catalyzes the first step in the biosynthesis of NAD from nicotinic acid, the ATP-dependent synthesis of beta-nicotinate D-ribonucleotide from nicotinate and 5-phospho-D-ribose 1-phosphate.</text>
</comment>
<proteinExistence type="inferred from homology"/>
<dbReference type="PIRSF" id="PIRSF000484">
    <property type="entry name" value="NAPRT"/>
    <property type="match status" value="1"/>
</dbReference>
<evidence type="ECO:0000256" key="6">
    <source>
        <dbReference type="ARBA" id="ARBA00022642"/>
    </source>
</evidence>
<dbReference type="GO" id="GO:0005829">
    <property type="term" value="C:cytosol"/>
    <property type="evidence" value="ECO:0007669"/>
    <property type="project" value="TreeGrafter"/>
</dbReference>
<dbReference type="PANTHER" id="PTHR11098">
    <property type="entry name" value="NICOTINATE PHOSPHORIBOSYLTRANSFERASE"/>
    <property type="match status" value="1"/>
</dbReference>
<dbReference type="InterPro" id="IPR040727">
    <property type="entry name" value="NAPRTase_N"/>
</dbReference>
<dbReference type="InterPro" id="IPR041525">
    <property type="entry name" value="N/Namide_PRibTrfase"/>
</dbReference>
<protein>
    <recommendedName>
        <fullName evidence="3 9">Nicotinate phosphoribosyltransferase</fullName>
        <ecNumber evidence="3 9">6.3.4.21</ecNumber>
    </recommendedName>
</protein>
<evidence type="ECO:0000259" key="12">
    <source>
        <dbReference type="Pfam" id="PF17956"/>
    </source>
</evidence>
<dbReference type="Gene3D" id="3.20.20.70">
    <property type="entry name" value="Aldolase class I"/>
    <property type="match status" value="1"/>
</dbReference>
<organism evidence="13 14">
    <name type="scientific">Frisingicoccus caecimuris</name>
    <dbReference type="NCBI Taxonomy" id="1796636"/>
    <lineage>
        <taxon>Bacteria</taxon>
        <taxon>Bacillati</taxon>
        <taxon>Bacillota</taxon>
        <taxon>Clostridia</taxon>
        <taxon>Lachnospirales</taxon>
        <taxon>Lachnospiraceae</taxon>
        <taxon>Frisingicoccus</taxon>
    </lineage>
</organism>
<dbReference type="Pfam" id="PF04095">
    <property type="entry name" value="NAPRTase"/>
    <property type="match status" value="1"/>
</dbReference>
<dbReference type="NCBIfam" id="NF009131">
    <property type="entry name" value="PRK12484.1"/>
    <property type="match status" value="1"/>
</dbReference>
<sequence>MDTSHLTLLTDLYELTMMQGYFKNKTNETVIFDVFYRSNPEDAAYSITAGLAQVIEYIEGLHFDETDINYLRSTGFFQEDFLEYLKDFRFTGDIYAIPEGTVVFPKEPLLKVIAPIMEAQIVETAILNIINHQSLICTKAARVVYAAGGGVMEFGLRRAQGPDAGTYGARAAVIGGCVGTSNVLAGQMFDIPVKGTHAHSWIMSFKTELEAFRNYAGLYPDNCLLLVDTYDTLKSGVPHAIQVFDEMKAKGIHSKLYGIRLDSGDLAYLSKQARKMLDEAGHTDAIISASSDLDEYLIDSLHTQGAKITSWGVGTNLITSKNCPAFGGVYKLAAVSDENGNFIPKIKVSENIEKVTNPGNKTVFRLYDKKTGKIRADLIALSNETYDSDITLMIFDPISTWKKTWLRGGTYTVRELLVPIFENGRCVYESPAVMDIRDYCAGELETLWDESRRLVNPQEVYVDLSKPLWELKNELLDHVHNFEDNETKHA</sequence>
<dbReference type="GO" id="GO:0034355">
    <property type="term" value="P:NAD+ biosynthetic process via the salvage pathway"/>
    <property type="evidence" value="ECO:0007669"/>
    <property type="project" value="TreeGrafter"/>
</dbReference>
<dbReference type="NCBIfam" id="TIGR01513">
    <property type="entry name" value="NAPRTase_put"/>
    <property type="match status" value="1"/>
</dbReference>
<dbReference type="GO" id="GO:0004516">
    <property type="term" value="F:nicotinate phosphoribosyltransferase activity"/>
    <property type="evidence" value="ECO:0007669"/>
    <property type="project" value="UniProtKB-UniRule"/>
</dbReference>
<keyword evidence="6 9" id="KW-0662">Pyridine nucleotide biosynthesis</keyword>
<evidence type="ECO:0000256" key="4">
    <source>
        <dbReference type="ARBA" id="ARBA00022553"/>
    </source>
</evidence>
<dbReference type="InterPro" id="IPR036068">
    <property type="entry name" value="Nicotinate_pribotase-like_C"/>
</dbReference>
<comment type="PTM">
    <text evidence="9">Transiently phosphorylated on a His residue during the reaction cycle. Phosphorylation strongly increases the affinity for substrates and increases the rate of nicotinate D-ribonucleotide production. Dephosphorylation regenerates the low-affinity form of the enzyme, leading to product release.</text>
</comment>
<dbReference type="FunFam" id="3.20.20.70:FF:000076">
    <property type="entry name" value="Nicotinate phosphoribosyltransferase"/>
    <property type="match status" value="1"/>
</dbReference>
<comment type="catalytic activity">
    <reaction evidence="8 9">
        <text>5-phospho-alpha-D-ribose 1-diphosphate + nicotinate + ATP + H2O = nicotinate beta-D-ribonucleotide + ADP + phosphate + diphosphate</text>
        <dbReference type="Rhea" id="RHEA:36163"/>
        <dbReference type="ChEBI" id="CHEBI:15377"/>
        <dbReference type="ChEBI" id="CHEBI:30616"/>
        <dbReference type="ChEBI" id="CHEBI:32544"/>
        <dbReference type="ChEBI" id="CHEBI:33019"/>
        <dbReference type="ChEBI" id="CHEBI:43474"/>
        <dbReference type="ChEBI" id="CHEBI:57502"/>
        <dbReference type="ChEBI" id="CHEBI:58017"/>
        <dbReference type="ChEBI" id="CHEBI:456216"/>
        <dbReference type="EC" id="6.3.4.21"/>
    </reaction>
</comment>
<evidence type="ECO:0000259" key="10">
    <source>
        <dbReference type="Pfam" id="PF04095"/>
    </source>
</evidence>
<dbReference type="Proteomes" id="UP000295711">
    <property type="component" value="Unassembled WGS sequence"/>
</dbReference>
<dbReference type="Gene3D" id="3.20.140.10">
    <property type="entry name" value="nicotinate phosphoribosyltransferase"/>
    <property type="match status" value="1"/>
</dbReference>
<dbReference type="UniPathway" id="UPA00253">
    <property type="reaction ID" value="UER00457"/>
</dbReference>
<dbReference type="RefSeq" id="WP_132090298.1">
    <property type="nucleotide sequence ID" value="NZ_JANKAQ010000004.1"/>
</dbReference>
<feature type="domain" description="Nicotinate/nicotinamide phosphoribosyltransferase" evidence="10">
    <location>
        <begin position="151"/>
        <end position="320"/>
    </location>
</feature>
<keyword evidence="7 9" id="KW-0808">Transferase</keyword>
<dbReference type="Pfam" id="PF17767">
    <property type="entry name" value="NAPRTase_N"/>
    <property type="match status" value="1"/>
</dbReference>
<evidence type="ECO:0000256" key="5">
    <source>
        <dbReference type="ARBA" id="ARBA00022598"/>
    </source>
</evidence>
<evidence type="ECO:0000256" key="1">
    <source>
        <dbReference type="ARBA" id="ARBA00004952"/>
    </source>
</evidence>
<feature type="domain" description="Nicotinate phosphoribosyltransferase N-terminal" evidence="11">
    <location>
        <begin position="8"/>
        <end position="131"/>
    </location>
</feature>
<dbReference type="InterPro" id="IPR013785">
    <property type="entry name" value="Aldolase_TIM"/>
</dbReference>
<dbReference type="InterPro" id="IPR007229">
    <property type="entry name" value="Nic_PRibTrfase-Fam"/>
</dbReference>
<dbReference type="NCBIfam" id="NF006695">
    <property type="entry name" value="PRK09243.1-2"/>
    <property type="match status" value="1"/>
</dbReference>
<dbReference type="EC" id="6.3.4.21" evidence="3 9"/>
<keyword evidence="4" id="KW-0597">Phosphoprotein</keyword>
<dbReference type="AlphaFoldDB" id="A0A4R2LCX5"/>
<dbReference type="GO" id="GO:0047280">
    <property type="term" value="F:nicotinamide phosphoribosyltransferase activity"/>
    <property type="evidence" value="ECO:0007669"/>
    <property type="project" value="UniProtKB-ARBA"/>
</dbReference>
<evidence type="ECO:0000256" key="9">
    <source>
        <dbReference type="RuleBase" id="RU365100"/>
    </source>
</evidence>
<keyword evidence="13" id="KW-0328">Glycosyltransferase</keyword>
<dbReference type="PANTHER" id="PTHR11098:SF1">
    <property type="entry name" value="NICOTINATE PHOSPHORIBOSYLTRANSFERASE"/>
    <property type="match status" value="1"/>
</dbReference>
<comment type="pathway">
    <text evidence="1 9">Cofactor biosynthesis; NAD(+) biosynthesis; nicotinate D-ribonucleotide from nicotinate: step 1/1.</text>
</comment>
<feature type="domain" description="Nicotinate phosphoribosyltransferase C-terminal" evidence="12">
    <location>
        <begin position="360"/>
        <end position="472"/>
    </location>
</feature>
<dbReference type="EMBL" id="SLXA01000004">
    <property type="protein sequence ID" value="TCO85041.1"/>
    <property type="molecule type" value="Genomic_DNA"/>
</dbReference>
<gene>
    <name evidence="13" type="ORF">EV212_10494</name>
</gene>
<dbReference type="Pfam" id="PF17956">
    <property type="entry name" value="NAPRTase_C"/>
    <property type="match status" value="1"/>
</dbReference>
<comment type="caution">
    <text evidence="13">The sequence shown here is derived from an EMBL/GenBank/DDBJ whole genome shotgun (WGS) entry which is preliminary data.</text>
</comment>
<reference evidence="13 14" key="1">
    <citation type="submission" date="2019-03" db="EMBL/GenBank/DDBJ databases">
        <title>Genomic Encyclopedia of Type Strains, Phase IV (KMG-IV): sequencing the most valuable type-strain genomes for metagenomic binning, comparative biology and taxonomic classification.</title>
        <authorList>
            <person name="Goeker M."/>
        </authorList>
    </citation>
    <scope>NUCLEOTIDE SEQUENCE [LARGE SCALE GENOMIC DNA]</scope>
    <source>
        <strain evidence="13 14">DSM 28559</strain>
    </source>
</reference>
<evidence type="ECO:0000256" key="3">
    <source>
        <dbReference type="ARBA" id="ARBA00013236"/>
    </source>
</evidence>
<evidence type="ECO:0000256" key="7">
    <source>
        <dbReference type="ARBA" id="ARBA00022679"/>
    </source>
</evidence>
<dbReference type="SUPFAM" id="SSF51690">
    <property type="entry name" value="Nicotinate/Quinolinate PRTase C-terminal domain-like"/>
    <property type="match status" value="1"/>
</dbReference>
<dbReference type="SUPFAM" id="SSF54675">
    <property type="entry name" value="Nicotinate/Quinolinate PRTase N-terminal domain-like"/>
    <property type="match status" value="1"/>
</dbReference>
<dbReference type="InterPro" id="IPR006405">
    <property type="entry name" value="Nic_PRibTrfase_pncB"/>
</dbReference>
<evidence type="ECO:0000256" key="2">
    <source>
        <dbReference type="ARBA" id="ARBA00010897"/>
    </source>
</evidence>
<evidence type="ECO:0000256" key="8">
    <source>
        <dbReference type="ARBA" id="ARBA00048668"/>
    </source>
</evidence>
<dbReference type="InterPro" id="IPR041619">
    <property type="entry name" value="NAPRTase_C"/>
</dbReference>
<keyword evidence="14" id="KW-1185">Reference proteome</keyword>
<comment type="similarity">
    <text evidence="2 9">Belongs to the NAPRTase family.</text>
</comment>
<evidence type="ECO:0000313" key="14">
    <source>
        <dbReference type="Proteomes" id="UP000295711"/>
    </source>
</evidence>
<accession>A0A4R2LCX5</accession>
<evidence type="ECO:0000313" key="13">
    <source>
        <dbReference type="EMBL" id="TCO85041.1"/>
    </source>
</evidence>
<name>A0A4R2LCX5_9FIRM</name>
<keyword evidence="5 9" id="KW-0436">Ligase</keyword>
<dbReference type="CDD" id="cd01570">
    <property type="entry name" value="NAPRTase_A"/>
    <property type="match status" value="1"/>
</dbReference>
<evidence type="ECO:0000259" key="11">
    <source>
        <dbReference type="Pfam" id="PF17767"/>
    </source>
</evidence>
<dbReference type="OrthoDB" id="9770610at2"/>